<gene>
    <name evidence="13" type="ORF">VNE69_01231</name>
</gene>
<dbReference type="GO" id="GO:0004306">
    <property type="term" value="F:ethanolamine-phosphate cytidylyltransferase activity"/>
    <property type="evidence" value="ECO:0007669"/>
    <property type="project" value="UniProtKB-EC"/>
</dbReference>
<dbReference type="Gene3D" id="3.40.50.620">
    <property type="entry name" value="HUPs"/>
    <property type="match status" value="2"/>
</dbReference>
<dbReference type="GO" id="GO:0005737">
    <property type="term" value="C:cytoplasm"/>
    <property type="evidence" value="ECO:0007669"/>
    <property type="project" value="TreeGrafter"/>
</dbReference>
<proteinExistence type="inferred from homology"/>
<dbReference type="EMBL" id="CP142726">
    <property type="protein sequence ID" value="WUR02293.1"/>
    <property type="molecule type" value="Genomic_DNA"/>
</dbReference>
<keyword evidence="14" id="KW-1185">Reference proteome</keyword>
<keyword evidence="7" id="KW-0594">Phospholipid biosynthesis</keyword>
<keyword evidence="3" id="KW-0444">Lipid biosynthesis</keyword>
<evidence type="ECO:0000256" key="3">
    <source>
        <dbReference type="ARBA" id="ARBA00022516"/>
    </source>
</evidence>
<keyword evidence="5 13" id="KW-0548">Nucleotidyltransferase</keyword>
<evidence type="ECO:0000256" key="6">
    <source>
        <dbReference type="ARBA" id="ARBA00023098"/>
    </source>
</evidence>
<dbReference type="Pfam" id="PF01467">
    <property type="entry name" value="CTP_transf_like"/>
    <property type="match status" value="2"/>
</dbReference>
<evidence type="ECO:0000256" key="2">
    <source>
        <dbReference type="ARBA" id="ARBA00010101"/>
    </source>
</evidence>
<evidence type="ECO:0000313" key="13">
    <source>
        <dbReference type="EMBL" id="WUR02293.1"/>
    </source>
</evidence>
<dbReference type="Proteomes" id="UP001334084">
    <property type="component" value="Chromosome 1"/>
</dbReference>
<evidence type="ECO:0000256" key="4">
    <source>
        <dbReference type="ARBA" id="ARBA00022679"/>
    </source>
</evidence>
<dbReference type="SUPFAM" id="SSF52374">
    <property type="entry name" value="Nucleotidylyl transferase"/>
    <property type="match status" value="2"/>
</dbReference>
<evidence type="ECO:0000256" key="1">
    <source>
        <dbReference type="ARBA" id="ARBA00005189"/>
    </source>
</evidence>
<name>A0AAX4J8Q5_9MICR</name>
<evidence type="ECO:0000259" key="12">
    <source>
        <dbReference type="Pfam" id="PF01467"/>
    </source>
</evidence>
<evidence type="ECO:0000256" key="9">
    <source>
        <dbReference type="ARBA" id="ARBA00024191"/>
    </source>
</evidence>
<comment type="pathway">
    <text evidence="1">Lipid metabolism.</text>
</comment>
<reference evidence="13" key="1">
    <citation type="journal article" date="2024" name="BMC Genomics">
        <title>Functional annotation of a divergent genome using sequence and structure-based similarity.</title>
        <authorList>
            <person name="Svedberg D."/>
            <person name="Winiger R.R."/>
            <person name="Berg A."/>
            <person name="Sharma H."/>
            <person name="Tellgren-Roth C."/>
            <person name="Debrunner-Vossbrinck B.A."/>
            <person name="Vossbrinck C.R."/>
            <person name="Barandun J."/>
        </authorList>
    </citation>
    <scope>NUCLEOTIDE SEQUENCE</scope>
    <source>
        <strain evidence="13">Illinois isolate</strain>
    </source>
</reference>
<accession>A0AAX4J8Q5</accession>
<dbReference type="PANTHER" id="PTHR45780">
    <property type="entry name" value="ETHANOLAMINE-PHOSPHATE CYTIDYLYLTRANSFERASE"/>
    <property type="match status" value="1"/>
</dbReference>
<evidence type="ECO:0000256" key="7">
    <source>
        <dbReference type="ARBA" id="ARBA00023209"/>
    </source>
</evidence>
<feature type="domain" description="Cytidyltransferase-like" evidence="12">
    <location>
        <begin position="7"/>
        <end position="131"/>
    </location>
</feature>
<keyword evidence="4" id="KW-0808">Transferase</keyword>
<dbReference type="RefSeq" id="XP_065328438.1">
    <property type="nucleotide sequence ID" value="XM_065472366.1"/>
</dbReference>
<organism evidence="13 14">
    <name type="scientific">Vairimorpha necatrix</name>
    <dbReference type="NCBI Taxonomy" id="6039"/>
    <lineage>
        <taxon>Eukaryota</taxon>
        <taxon>Fungi</taxon>
        <taxon>Fungi incertae sedis</taxon>
        <taxon>Microsporidia</taxon>
        <taxon>Nosematidae</taxon>
        <taxon>Vairimorpha</taxon>
    </lineage>
</organism>
<protein>
    <recommendedName>
        <fullName evidence="10">ethanolamine-phosphate cytidylyltransferase</fullName>
        <ecNumber evidence="10">2.7.7.14</ecNumber>
    </recommendedName>
    <alternativeName>
        <fullName evidence="11">CTP:phosphoethanolamine cytidylyltransferase</fullName>
    </alternativeName>
</protein>
<dbReference type="InterPro" id="IPR014729">
    <property type="entry name" value="Rossmann-like_a/b/a_fold"/>
</dbReference>
<dbReference type="EC" id="2.7.7.14" evidence="10"/>
<sequence length="313" mass="36279">MAKRVWMDGCFDLFHYGHANALRQANELGNEVVCGINDFNDILKNKGLPVFTDEERKEIVSSCRWVHEVVIKVPYTPSVELIKKYNCDYAVHGDDPALDKNGVDVYANPKAIGIFKEVGRTDKISTTEIVGRLMLQERKGTIIKKDYKKNQEFYDNLKEKFKLPVKQKVGKVVFIDGIFDLYHAGHCKALENAKKNGDYLIVGLLNDEQVERYTGKLPIMNENERFLVLCSNKNIDEVIFSPYNFDEDFLKKHQISKILSSYDLEDKTRFENLKENVIQDYNVNPFSDLSTGNIIKRIILNYQEYEKRQSNKQ</sequence>
<dbReference type="KEGG" id="vnx:VNE69_01231"/>
<evidence type="ECO:0000256" key="11">
    <source>
        <dbReference type="ARBA" id="ARBA00031473"/>
    </source>
</evidence>
<evidence type="ECO:0000313" key="14">
    <source>
        <dbReference type="Proteomes" id="UP001334084"/>
    </source>
</evidence>
<dbReference type="InterPro" id="IPR004821">
    <property type="entry name" value="Cyt_trans-like"/>
</dbReference>
<comment type="pathway">
    <text evidence="9">Phospholipid metabolism; phosphatidylethanolamine biosynthesis; phosphatidylethanolamine from ethanolamine: step 2/3.</text>
</comment>
<dbReference type="GeneID" id="90540095"/>
<dbReference type="GO" id="GO:0006646">
    <property type="term" value="P:phosphatidylethanolamine biosynthetic process"/>
    <property type="evidence" value="ECO:0007669"/>
    <property type="project" value="InterPro"/>
</dbReference>
<evidence type="ECO:0000256" key="5">
    <source>
        <dbReference type="ARBA" id="ARBA00022695"/>
    </source>
</evidence>
<evidence type="ECO:0000256" key="10">
    <source>
        <dbReference type="ARBA" id="ARBA00024221"/>
    </source>
</evidence>
<feature type="domain" description="Cytidyltransferase-like" evidence="12">
    <location>
        <begin position="175"/>
        <end position="272"/>
    </location>
</feature>
<comment type="similarity">
    <text evidence="2">Belongs to the cytidylyltransferase family.</text>
</comment>
<dbReference type="InterPro" id="IPR044608">
    <property type="entry name" value="Ect1/PCYT2"/>
</dbReference>
<keyword evidence="6" id="KW-0443">Lipid metabolism</keyword>
<dbReference type="NCBIfam" id="TIGR00125">
    <property type="entry name" value="cyt_tran_rel"/>
    <property type="match status" value="2"/>
</dbReference>
<keyword evidence="8" id="KW-1208">Phospholipid metabolism</keyword>
<dbReference type="PANTHER" id="PTHR45780:SF2">
    <property type="entry name" value="ETHANOLAMINE-PHOSPHATE CYTIDYLYLTRANSFERASE"/>
    <property type="match status" value="1"/>
</dbReference>
<dbReference type="AlphaFoldDB" id="A0AAX4J8Q5"/>
<evidence type="ECO:0000256" key="8">
    <source>
        <dbReference type="ARBA" id="ARBA00023264"/>
    </source>
</evidence>